<dbReference type="AlphaFoldDB" id="A0A512NF64"/>
<organism evidence="2 3">
    <name type="scientific">Reyranella soli</name>
    <dbReference type="NCBI Taxonomy" id="1230389"/>
    <lineage>
        <taxon>Bacteria</taxon>
        <taxon>Pseudomonadati</taxon>
        <taxon>Pseudomonadota</taxon>
        <taxon>Alphaproteobacteria</taxon>
        <taxon>Hyphomicrobiales</taxon>
        <taxon>Reyranellaceae</taxon>
        <taxon>Reyranella</taxon>
    </lineage>
</organism>
<feature type="region of interest" description="Disordered" evidence="1">
    <location>
        <begin position="43"/>
        <end position="70"/>
    </location>
</feature>
<evidence type="ECO:0000313" key="2">
    <source>
        <dbReference type="EMBL" id="GEP57587.1"/>
    </source>
</evidence>
<dbReference type="EMBL" id="BKAJ01000083">
    <property type="protein sequence ID" value="GEP57587.1"/>
    <property type="molecule type" value="Genomic_DNA"/>
</dbReference>
<reference evidence="2 3" key="1">
    <citation type="submission" date="2019-07" db="EMBL/GenBank/DDBJ databases">
        <title>Whole genome shotgun sequence of Reyranella soli NBRC 108950.</title>
        <authorList>
            <person name="Hosoyama A."/>
            <person name="Uohara A."/>
            <person name="Ohji S."/>
            <person name="Ichikawa N."/>
        </authorList>
    </citation>
    <scope>NUCLEOTIDE SEQUENCE [LARGE SCALE GENOMIC DNA]</scope>
    <source>
        <strain evidence="2 3">NBRC 108950</strain>
    </source>
</reference>
<name>A0A512NF64_9HYPH</name>
<dbReference type="Proteomes" id="UP000321058">
    <property type="component" value="Unassembled WGS sequence"/>
</dbReference>
<accession>A0A512NF64</accession>
<protein>
    <submittedName>
        <fullName evidence="2">Uncharacterized protein</fullName>
    </submittedName>
</protein>
<gene>
    <name evidence="2" type="ORF">RSO01_47530</name>
</gene>
<keyword evidence="3" id="KW-1185">Reference proteome</keyword>
<sequence>MSAGGAEGVPADNVLDALEVDLASAYVNDFNQFGRTYQVTARPEANSGRPCTTPLEDAATPPAHIADRRGDDVPGHHDLVCFHLGVVPLGIAVVAGLEMRQSLGTTLFFGLPGVPGFGLIFTPNVLRHHARPHRLAAAPPARSARGPIFPSEWIPLGGGAHKAGRRVIRKDHSRF</sequence>
<comment type="caution">
    <text evidence="2">The sequence shown here is derived from an EMBL/GenBank/DDBJ whole genome shotgun (WGS) entry which is preliminary data.</text>
</comment>
<evidence type="ECO:0000256" key="1">
    <source>
        <dbReference type="SAM" id="MobiDB-lite"/>
    </source>
</evidence>
<evidence type="ECO:0000313" key="3">
    <source>
        <dbReference type="Proteomes" id="UP000321058"/>
    </source>
</evidence>
<proteinExistence type="predicted"/>